<dbReference type="Proteomes" id="UP000030106">
    <property type="component" value="Unassembled WGS sequence"/>
</dbReference>
<dbReference type="PROSITE" id="PS50011">
    <property type="entry name" value="PROTEIN_KINASE_DOM"/>
    <property type="match status" value="1"/>
</dbReference>
<dbReference type="Pfam" id="PF00069">
    <property type="entry name" value="Pkinase"/>
    <property type="match status" value="1"/>
</dbReference>
<organism evidence="2 3">
    <name type="scientific">Beauveria bassiana D1-5</name>
    <dbReference type="NCBI Taxonomy" id="1245745"/>
    <lineage>
        <taxon>Eukaryota</taxon>
        <taxon>Fungi</taxon>
        <taxon>Dikarya</taxon>
        <taxon>Ascomycota</taxon>
        <taxon>Pezizomycotina</taxon>
        <taxon>Sordariomycetes</taxon>
        <taxon>Hypocreomycetidae</taxon>
        <taxon>Hypocreales</taxon>
        <taxon>Cordycipitaceae</taxon>
        <taxon>Beauveria</taxon>
    </lineage>
</organism>
<dbReference type="Gene3D" id="1.10.510.10">
    <property type="entry name" value="Transferase(Phosphotransferase) domain 1"/>
    <property type="match status" value="1"/>
</dbReference>
<evidence type="ECO:0000313" key="2">
    <source>
        <dbReference type="EMBL" id="KGQ08675.1"/>
    </source>
</evidence>
<gene>
    <name evidence="2" type="ORF">BBAD15_g5987</name>
</gene>
<dbReference type="EMBL" id="ANFO01000557">
    <property type="protein sequence ID" value="KGQ08675.1"/>
    <property type="molecule type" value="Genomic_DNA"/>
</dbReference>
<protein>
    <submittedName>
        <fullName evidence="2">Serine/threonine-protein kinase RAD53</fullName>
    </submittedName>
</protein>
<dbReference type="InterPro" id="IPR011009">
    <property type="entry name" value="Kinase-like_dom_sf"/>
</dbReference>
<dbReference type="GO" id="GO:0005524">
    <property type="term" value="F:ATP binding"/>
    <property type="evidence" value="ECO:0007669"/>
    <property type="project" value="InterPro"/>
</dbReference>
<evidence type="ECO:0000313" key="3">
    <source>
        <dbReference type="Proteomes" id="UP000030106"/>
    </source>
</evidence>
<dbReference type="STRING" id="1245745.A0A0A2VRC6"/>
<keyword evidence="2" id="KW-0418">Kinase</keyword>
<comment type="caution">
    <text evidence="2">The sequence shown here is derived from an EMBL/GenBank/DDBJ whole genome shotgun (WGS) entry which is preliminary data.</text>
</comment>
<keyword evidence="2" id="KW-0808">Transferase</keyword>
<dbReference type="eggNOG" id="KOG0615">
    <property type="taxonomic scope" value="Eukaryota"/>
</dbReference>
<evidence type="ECO:0000259" key="1">
    <source>
        <dbReference type="PROSITE" id="PS50011"/>
    </source>
</evidence>
<dbReference type="InterPro" id="IPR000719">
    <property type="entry name" value="Prot_kinase_dom"/>
</dbReference>
<proteinExistence type="predicted"/>
<reference evidence="2 3" key="1">
    <citation type="submission" date="2012-10" db="EMBL/GenBank/DDBJ databases">
        <title>Genome sequencing and analysis of entomopathogenic fungi Beauveria bassiana D1-5.</title>
        <authorList>
            <person name="Li Q."/>
            <person name="Wang L."/>
            <person name="Zhang Z."/>
            <person name="Wang Q."/>
            <person name="Ren J."/>
            <person name="Wang M."/>
            <person name="Xu W."/>
            <person name="Wang J."/>
            <person name="Lu Y."/>
            <person name="Du Q."/>
            <person name="Sun Z."/>
        </authorList>
    </citation>
    <scope>NUCLEOTIDE SEQUENCE [LARGE SCALE GENOMIC DNA]</scope>
    <source>
        <strain evidence="2 3">D1-5</strain>
    </source>
</reference>
<dbReference type="HOGENOM" id="CLU_000288_63_40_1"/>
<name>A0A0A2VRC6_BEABA</name>
<sequence length="323" mass="36603">MNRRQPSEPLPDIVADAKLEAEVHSNYTKHFYNSSSSTTRRRIRVEIWARDKELGHGAFGVVHRERCDDGTVTKLRAVKTIRKTISGHKVDFTRELEAVMKFSHGKFRHCFVQSYGWYETSEHIFIAMEYLEHGDLQKHLAHPLSEQEAKLITAQIIEGLGFMHENGFTHRDLKPGKNIMVVTPGPKWFVKIADFGISKRRHELSTSLHTQGQGTIGFAAPEALGIIDPGRSYTSAVDMWSLGAVVYKILTGTVPFPNMQEALSYCTGKSGFPSDMLDRYCVTRDGQEFIKALMKPDGWRRLTSTTAAKHPWMTQSDHRSAQI</sequence>
<dbReference type="PANTHER" id="PTHR24347">
    <property type="entry name" value="SERINE/THREONINE-PROTEIN KINASE"/>
    <property type="match status" value="1"/>
</dbReference>
<accession>A0A0A2VRC6</accession>
<feature type="domain" description="Protein kinase" evidence="1">
    <location>
        <begin position="48"/>
        <end position="313"/>
    </location>
</feature>
<dbReference type="GO" id="GO:0004672">
    <property type="term" value="F:protein kinase activity"/>
    <property type="evidence" value="ECO:0007669"/>
    <property type="project" value="InterPro"/>
</dbReference>
<dbReference type="OrthoDB" id="10252171at2759"/>
<dbReference type="AlphaFoldDB" id="A0A0A2VRC6"/>
<dbReference type="SUPFAM" id="SSF56112">
    <property type="entry name" value="Protein kinase-like (PK-like)"/>
    <property type="match status" value="1"/>
</dbReference>